<dbReference type="InterPro" id="IPR050491">
    <property type="entry name" value="AmpC-like"/>
</dbReference>
<dbReference type="InterPro" id="IPR006311">
    <property type="entry name" value="TAT_signal"/>
</dbReference>
<dbReference type="GO" id="GO:0016020">
    <property type="term" value="C:membrane"/>
    <property type="evidence" value="ECO:0007669"/>
    <property type="project" value="UniProtKB-SubCell"/>
</dbReference>
<dbReference type="Pfam" id="PF00144">
    <property type="entry name" value="Beta-lactamase"/>
    <property type="match status" value="1"/>
</dbReference>
<dbReference type="SUPFAM" id="SSF56601">
    <property type="entry name" value="beta-lactamase/transpeptidase-like"/>
    <property type="match status" value="1"/>
</dbReference>
<feature type="signal peptide" evidence="3">
    <location>
        <begin position="1"/>
        <end position="26"/>
    </location>
</feature>
<dbReference type="AlphaFoldDB" id="A0A6V8LAD9"/>
<comment type="caution">
    <text evidence="5">The sequence shown here is derived from an EMBL/GenBank/DDBJ whole genome shotgun (WGS) entry which is preliminary data.</text>
</comment>
<dbReference type="InterPro" id="IPR001466">
    <property type="entry name" value="Beta-lactam-related"/>
</dbReference>
<evidence type="ECO:0000256" key="2">
    <source>
        <dbReference type="ARBA" id="ARBA00023136"/>
    </source>
</evidence>
<sequence>MAYENRRAFLRAGLAAAPAVVGGAWALPSAANATGTGSTGATPTHATPIPAALRPGGEIDQYLGQLVAADQFSGTVLVSRDGHPVLSRSFGYADKKKGIRNRADTIYCLGSVTKLFTAIAVAQLAQRGSLTLVDPIGKHLSGFAAEVADKVTIHHLLTHTSGLFDFTRASGYFEESATWTTPEQMMDGTLRYVRTESLLFAPGAGEQYSNSGFHVLGCIIQKVSGQSYYDYVREHVFRPAGMTDSDFTTLPQWKSGSRYAHPYPTDRSGTRNDALDGDAFSYIGNPAGNAFATAPDLVRFALALRGDTLLDAAYREIFLTPKLPRPPQAAKPGLPAVTPFVSYAAANSLINGRWVAGHGGGAPGVSTGVDWYPGAGWTVVGLSNYDGSPDANVNQRLRPILTS</sequence>
<evidence type="ECO:0000259" key="4">
    <source>
        <dbReference type="Pfam" id="PF00144"/>
    </source>
</evidence>
<protein>
    <submittedName>
        <fullName evidence="5">Serine hydrolase</fullName>
    </submittedName>
</protein>
<organism evidence="5 6">
    <name type="scientific">Phytohabitans rumicis</name>
    <dbReference type="NCBI Taxonomy" id="1076125"/>
    <lineage>
        <taxon>Bacteria</taxon>
        <taxon>Bacillati</taxon>
        <taxon>Actinomycetota</taxon>
        <taxon>Actinomycetes</taxon>
        <taxon>Micromonosporales</taxon>
        <taxon>Micromonosporaceae</taxon>
    </lineage>
</organism>
<dbReference type="PANTHER" id="PTHR46825">
    <property type="entry name" value="D-ALANYL-D-ALANINE-CARBOXYPEPTIDASE/ENDOPEPTIDASE AMPH"/>
    <property type="match status" value="1"/>
</dbReference>
<dbReference type="InterPro" id="IPR012338">
    <property type="entry name" value="Beta-lactam/transpept-like"/>
</dbReference>
<dbReference type="EMBL" id="BLPG01000001">
    <property type="protein sequence ID" value="GFJ92570.1"/>
    <property type="molecule type" value="Genomic_DNA"/>
</dbReference>
<keyword evidence="6" id="KW-1185">Reference proteome</keyword>
<feature type="chain" id="PRO_5038645661" evidence="3">
    <location>
        <begin position="27"/>
        <end position="403"/>
    </location>
</feature>
<reference evidence="5 6" key="2">
    <citation type="submission" date="2020-03" db="EMBL/GenBank/DDBJ databases">
        <authorList>
            <person name="Ichikawa N."/>
            <person name="Kimura A."/>
            <person name="Kitahashi Y."/>
            <person name="Uohara A."/>
        </authorList>
    </citation>
    <scope>NUCLEOTIDE SEQUENCE [LARGE SCALE GENOMIC DNA]</scope>
    <source>
        <strain evidence="5 6">NBRC 108638</strain>
    </source>
</reference>
<reference evidence="5 6" key="1">
    <citation type="submission" date="2020-03" db="EMBL/GenBank/DDBJ databases">
        <title>Whole genome shotgun sequence of Phytohabitans rumicis NBRC 108638.</title>
        <authorList>
            <person name="Komaki H."/>
            <person name="Tamura T."/>
        </authorList>
    </citation>
    <scope>NUCLEOTIDE SEQUENCE [LARGE SCALE GENOMIC DNA]</scope>
    <source>
        <strain evidence="5 6">NBRC 108638</strain>
    </source>
</reference>
<feature type="domain" description="Beta-lactamase-related" evidence="4">
    <location>
        <begin position="60"/>
        <end position="396"/>
    </location>
</feature>
<dbReference type="Gene3D" id="3.40.710.10">
    <property type="entry name" value="DD-peptidase/beta-lactamase superfamily"/>
    <property type="match status" value="1"/>
</dbReference>
<dbReference type="GO" id="GO:0016787">
    <property type="term" value="F:hydrolase activity"/>
    <property type="evidence" value="ECO:0007669"/>
    <property type="project" value="UniProtKB-KW"/>
</dbReference>
<dbReference type="PROSITE" id="PS51318">
    <property type="entry name" value="TAT"/>
    <property type="match status" value="1"/>
</dbReference>
<keyword evidence="5" id="KW-0378">Hydrolase</keyword>
<proteinExistence type="predicted"/>
<dbReference type="RefSeq" id="WP_218577379.1">
    <property type="nucleotide sequence ID" value="NZ_BAABJB010000011.1"/>
</dbReference>
<dbReference type="PANTHER" id="PTHR46825:SF11">
    <property type="entry name" value="PENICILLIN-BINDING PROTEIN 4"/>
    <property type="match status" value="1"/>
</dbReference>
<gene>
    <name evidence="5" type="ORF">Prum_062120</name>
</gene>
<accession>A0A6V8LAD9</accession>
<evidence type="ECO:0000256" key="1">
    <source>
        <dbReference type="ARBA" id="ARBA00004370"/>
    </source>
</evidence>
<keyword evidence="2" id="KW-0472">Membrane</keyword>
<evidence type="ECO:0000256" key="3">
    <source>
        <dbReference type="SAM" id="SignalP"/>
    </source>
</evidence>
<comment type="subcellular location">
    <subcellularLocation>
        <location evidence="1">Membrane</location>
    </subcellularLocation>
</comment>
<dbReference type="Proteomes" id="UP000482960">
    <property type="component" value="Unassembled WGS sequence"/>
</dbReference>
<evidence type="ECO:0000313" key="5">
    <source>
        <dbReference type="EMBL" id="GFJ92570.1"/>
    </source>
</evidence>
<evidence type="ECO:0000313" key="6">
    <source>
        <dbReference type="Proteomes" id="UP000482960"/>
    </source>
</evidence>
<keyword evidence="3" id="KW-0732">Signal</keyword>
<name>A0A6V8LAD9_9ACTN</name>